<dbReference type="AlphaFoldDB" id="A0AAW1SVL3"/>
<dbReference type="GO" id="GO:0046872">
    <property type="term" value="F:metal ion binding"/>
    <property type="evidence" value="ECO:0007669"/>
    <property type="project" value="UniProtKB-KW"/>
</dbReference>
<dbReference type="Gene3D" id="2.60.120.10">
    <property type="entry name" value="Jelly Rolls"/>
    <property type="match status" value="2"/>
</dbReference>
<dbReference type="PIRSF" id="PIRSF006232">
    <property type="entry name" value="Pirin"/>
    <property type="match status" value="1"/>
</dbReference>
<dbReference type="InterPro" id="IPR012093">
    <property type="entry name" value="Pirin"/>
</dbReference>
<feature type="binding site" evidence="2">
    <location>
        <position position="105"/>
    </location>
    <ligand>
        <name>Fe cation</name>
        <dbReference type="ChEBI" id="CHEBI:24875"/>
    </ligand>
</feature>
<dbReference type="InterPro" id="IPR003829">
    <property type="entry name" value="Pirin_N_dom"/>
</dbReference>
<dbReference type="EMBL" id="JALJOV010000941">
    <property type="protein sequence ID" value="KAK9858013.1"/>
    <property type="molecule type" value="Genomic_DNA"/>
</dbReference>
<evidence type="ECO:0000256" key="3">
    <source>
        <dbReference type="RuleBase" id="RU003457"/>
    </source>
</evidence>
<evidence type="ECO:0000256" key="2">
    <source>
        <dbReference type="PIRSR" id="PIRSR006232-1"/>
    </source>
</evidence>
<dbReference type="SUPFAM" id="SSF51182">
    <property type="entry name" value="RmlC-like cupins"/>
    <property type="match status" value="1"/>
</dbReference>
<name>A0AAW1SVL3_9CHLO</name>
<feature type="domain" description="Quercetin 2,3-dioxygenase C-terminal cupin" evidence="5">
    <location>
        <begin position="159"/>
        <end position="246"/>
    </location>
</feature>
<dbReference type="CDD" id="cd02910">
    <property type="entry name" value="cupin_Yhhw_N"/>
    <property type="match status" value="1"/>
</dbReference>
<evidence type="ECO:0000259" key="4">
    <source>
        <dbReference type="Pfam" id="PF02678"/>
    </source>
</evidence>
<dbReference type="Proteomes" id="UP001485043">
    <property type="component" value="Unassembled WGS sequence"/>
</dbReference>
<evidence type="ECO:0008006" key="8">
    <source>
        <dbReference type="Google" id="ProtNLM"/>
    </source>
</evidence>
<proteinExistence type="inferred from homology"/>
<evidence type="ECO:0000313" key="7">
    <source>
        <dbReference type="Proteomes" id="UP001485043"/>
    </source>
</evidence>
<dbReference type="InterPro" id="IPR041602">
    <property type="entry name" value="Quercetinase_C"/>
</dbReference>
<feature type="binding site" evidence="2">
    <location>
        <position position="59"/>
    </location>
    <ligand>
        <name>Fe cation</name>
        <dbReference type="ChEBI" id="CHEBI:24875"/>
    </ligand>
</feature>
<protein>
    <recommendedName>
        <fullName evidence="8">Pirin</fullName>
    </recommendedName>
</protein>
<keyword evidence="7" id="KW-1185">Reference proteome</keyword>
<feature type="binding site" evidence="2">
    <location>
        <position position="61"/>
    </location>
    <ligand>
        <name>Fe cation</name>
        <dbReference type="ChEBI" id="CHEBI:24875"/>
    </ligand>
</feature>
<accession>A0AAW1SVL3</accession>
<dbReference type="PANTHER" id="PTHR43212">
    <property type="entry name" value="QUERCETIN 2,3-DIOXYGENASE"/>
    <property type="match status" value="1"/>
</dbReference>
<evidence type="ECO:0000256" key="1">
    <source>
        <dbReference type="ARBA" id="ARBA00008416"/>
    </source>
</evidence>
<keyword evidence="2" id="KW-0408">Iron</keyword>
<dbReference type="InterPro" id="IPR014710">
    <property type="entry name" value="RmlC-like_jellyroll"/>
</dbReference>
<evidence type="ECO:0000259" key="5">
    <source>
        <dbReference type="Pfam" id="PF17954"/>
    </source>
</evidence>
<dbReference type="Pfam" id="PF02678">
    <property type="entry name" value="Pirin"/>
    <property type="match status" value="1"/>
</dbReference>
<evidence type="ECO:0000313" key="6">
    <source>
        <dbReference type="EMBL" id="KAK9858013.1"/>
    </source>
</evidence>
<comment type="similarity">
    <text evidence="1 3">Belongs to the pirin family.</text>
</comment>
<dbReference type="Pfam" id="PF17954">
    <property type="entry name" value="Pirin_C_2"/>
    <property type="match status" value="1"/>
</dbReference>
<organism evidence="6 7">
    <name type="scientific">Apatococcus fuscideae</name>
    <dbReference type="NCBI Taxonomy" id="2026836"/>
    <lineage>
        <taxon>Eukaryota</taxon>
        <taxon>Viridiplantae</taxon>
        <taxon>Chlorophyta</taxon>
        <taxon>core chlorophytes</taxon>
        <taxon>Trebouxiophyceae</taxon>
        <taxon>Chlorellales</taxon>
        <taxon>Chlorellaceae</taxon>
        <taxon>Apatococcus</taxon>
    </lineage>
</organism>
<dbReference type="InterPro" id="IPR011051">
    <property type="entry name" value="RmlC_Cupin_sf"/>
</dbReference>
<comment type="caution">
    <text evidence="6">The sequence shown here is derived from an EMBL/GenBank/DDBJ whole genome shotgun (WGS) entry which is preliminary data.</text>
</comment>
<feature type="domain" description="Pirin N-terminal" evidence="4">
    <location>
        <begin position="18"/>
        <end position="120"/>
    </location>
</feature>
<comment type="cofactor">
    <cofactor evidence="2">
        <name>Fe cation</name>
        <dbReference type="ChEBI" id="CHEBI:24875"/>
    </cofactor>
    <text evidence="2">Binds 1 Fe cation per subunit.</text>
</comment>
<keyword evidence="2" id="KW-0479">Metal-binding</keyword>
<feature type="binding site" evidence="2">
    <location>
        <position position="103"/>
    </location>
    <ligand>
        <name>Fe cation</name>
        <dbReference type="ChEBI" id="CHEBI:24875"/>
    </ligand>
</feature>
<sequence>MGYSRHIPASSLHVSKPTWWLESRFHFSFANYSDGPTNFGALRVLNDDLVHSDGGFGTHAHRNAEIFSYILDGALSHKDSMGNCEALPRGCVQYLSAGTGITHSEMNDSEGTCRFLQIWLTPDCTGHAPQYGSAVHSKADRHNRLQHLLGGTGRLPDWSSVAKRSSITLHQDANIFVSENDALVEHAMELGPGRQAYLVNTEGSLGVNGTTLAARDAMALVADAKKGMALRLRAGLNGAHFMLIEMAAPA</sequence>
<dbReference type="PANTHER" id="PTHR43212:SF3">
    <property type="entry name" value="QUERCETIN 2,3-DIOXYGENASE"/>
    <property type="match status" value="1"/>
</dbReference>
<reference evidence="6 7" key="1">
    <citation type="journal article" date="2024" name="Nat. Commun.">
        <title>Phylogenomics reveals the evolutionary origins of lichenization in chlorophyte algae.</title>
        <authorList>
            <person name="Puginier C."/>
            <person name="Libourel C."/>
            <person name="Otte J."/>
            <person name="Skaloud P."/>
            <person name="Haon M."/>
            <person name="Grisel S."/>
            <person name="Petersen M."/>
            <person name="Berrin J.G."/>
            <person name="Delaux P.M."/>
            <person name="Dal Grande F."/>
            <person name="Keller J."/>
        </authorList>
    </citation>
    <scope>NUCLEOTIDE SEQUENCE [LARGE SCALE GENOMIC DNA]</scope>
    <source>
        <strain evidence="6 7">SAG 2523</strain>
    </source>
</reference>
<gene>
    <name evidence="6" type="ORF">WJX84_005179</name>
</gene>